<evidence type="ECO:0000256" key="3">
    <source>
        <dbReference type="SAM" id="MobiDB-lite"/>
    </source>
</evidence>
<evidence type="ECO:0000256" key="2">
    <source>
        <dbReference type="ARBA" id="ARBA00034247"/>
    </source>
</evidence>
<feature type="transmembrane region" description="Helical" evidence="4">
    <location>
        <begin position="132"/>
        <end position="149"/>
    </location>
</feature>
<feature type="transmembrane region" description="Helical" evidence="4">
    <location>
        <begin position="156"/>
        <end position="173"/>
    </location>
</feature>
<dbReference type="InterPro" id="IPR000160">
    <property type="entry name" value="GGDEF_dom"/>
</dbReference>
<organism evidence="6 7">
    <name type="scientific">Blastomonas fulva</name>
    <dbReference type="NCBI Taxonomy" id="1550728"/>
    <lineage>
        <taxon>Bacteria</taxon>
        <taxon>Pseudomonadati</taxon>
        <taxon>Pseudomonadota</taxon>
        <taxon>Alphaproteobacteria</taxon>
        <taxon>Sphingomonadales</taxon>
        <taxon>Sphingomonadaceae</taxon>
        <taxon>Blastomonas</taxon>
    </lineage>
</organism>
<feature type="domain" description="GGDEF" evidence="5">
    <location>
        <begin position="247"/>
        <end position="379"/>
    </location>
</feature>
<keyword evidence="4" id="KW-0812">Transmembrane</keyword>
<name>A0ABN5B963_9SPHN</name>
<feature type="compositionally biased region" description="Low complexity" evidence="3">
    <location>
        <begin position="381"/>
        <end position="390"/>
    </location>
</feature>
<feature type="transmembrane region" description="Helical" evidence="4">
    <location>
        <begin position="179"/>
        <end position="201"/>
    </location>
</feature>
<dbReference type="Pfam" id="PF00990">
    <property type="entry name" value="GGDEF"/>
    <property type="match status" value="1"/>
</dbReference>
<evidence type="ECO:0000313" key="7">
    <source>
        <dbReference type="Proteomes" id="UP000258016"/>
    </source>
</evidence>
<dbReference type="InterPro" id="IPR029787">
    <property type="entry name" value="Nucleotide_cyclase"/>
</dbReference>
<proteinExistence type="predicted"/>
<gene>
    <name evidence="6" type="ORF">B5J99_09650</name>
</gene>
<dbReference type="EC" id="2.7.7.65" evidence="1"/>
<feature type="compositionally biased region" description="Low complexity" evidence="3">
    <location>
        <begin position="397"/>
        <end position="410"/>
    </location>
</feature>
<dbReference type="SMART" id="SM00267">
    <property type="entry name" value="GGDEF"/>
    <property type="match status" value="1"/>
</dbReference>
<dbReference type="Proteomes" id="UP000258016">
    <property type="component" value="Chromosome"/>
</dbReference>
<dbReference type="EMBL" id="CP020083">
    <property type="protein sequence ID" value="ASR51692.1"/>
    <property type="molecule type" value="Genomic_DNA"/>
</dbReference>
<dbReference type="CDD" id="cd01949">
    <property type="entry name" value="GGDEF"/>
    <property type="match status" value="1"/>
</dbReference>
<dbReference type="InterPro" id="IPR050469">
    <property type="entry name" value="Diguanylate_Cyclase"/>
</dbReference>
<feature type="transmembrane region" description="Helical" evidence="4">
    <location>
        <begin position="63"/>
        <end position="83"/>
    </location>
</feature>
<protein>
    <recommendedName>
        <fullName evidence="1">diguanylate cyclase</fullName>
        <ecNumber evidence="1">2.7.7.65</ecNumber>
    </recommendedName>
</protein>
<feature type="transmembrane region" description="Helical" evidence="4">
    <location>
        <begin position="38"/>
        <end position="57"/>
    </location>
</feature>
<feature type="transmembrane region" description="Helical" evidence="4">
    <location>
        <begin position="104"/>
        <end position="120"/>
    </location>
</feature>
<keyword evidence="4" id="KW-0472">Membrane</keyword>
<dbReference type="PANTHER" id="PTHR45138:SF9">
    <property type="entry name" value="DIGUANYLATE CYCLASE DGCM-RELATED"/>
    <property type="match status" value="1"/>
</dbReference>
<dbReference type="SUPFAM" id="SSF55073">
    <property type="entry name" value="Nucleotide cyclase"/>
    <property type="match status" value="1"/>
</dbReference>
<evidence type="ECO:0000256" key="4">
    <source>
        <dbReference type="SAM" id="Phobius"/>
    </source>
</evidence>
<dbReference type="PANTHER" id="PTHR45138">
    <property type="entry name" value="REGULATORY COMPONENTS OF SENSORY TRANSDUCTION SYSTEM"/>
    <property type="match status" value="1"/>
</dbReference>
<reference evidence="6 7" key="1">
    <citation type="submission" date="2017-03" db="EMBL/GenBank/DDBJ databases">
        <title>Complete genome sequence of Blastomonas fulva degrading microcsystin LR.</title>
        <authorList>
            <person name="Lee H.-g."/>
            <person name="Jin L."/>
            <person name="oh H.-M."/>
        </authorList>
    </citation>
    <scope>NUCLEOTIDE SEQUENCE [LARGE SCALE GENOMIC DNA]</scope>
    <source>
        <strain evidence="6 7">T2</strain>
    </source>
</reference>
<dbReference type="Gene3D" id="3.30.70.270">
    <property type="match status" value="1"/>
</dbReference>
<dbReference type="PROSITE" id="PS50887">
    <property type="entry name" value="GGDEF"/>
    <property type="match status" value="1"/>
</dbReference>
<feature type="region of interest" description="Disordered" evidence="3">
    <location>
        <begin position="381"/>
        <end position="410"/>
    </location>
</feature>
<keyword evidence="4" id="KW-1133">Transmembrane helix</keyword>
<evidence type="ECO:0000313" key="6">
    <source>
        <dbReference type="EMBL" id="ASR51692.1"/>
    </source>
</evidence>
<accession>A0ABN5B963</accession>
<dbReference type="NCBIfam" id="TIGR00254">
    <property type="entry name" value="GGDEF"/>
    <property type="match status" value="1"/>
</dbReference>
<sequence length="410" mass="43673">MFIRAAWQRARAATDGGNLAPHIRDELALLQYTRLGSIVPILYFSIALVAVVAGAASGGGFDIMYHLLLPGGFIVLGCCRCLVWYRRRGVPVAIDKVRRYLKSTTWIALGMGLVGGLWTVDAYFDTPETRRVLAPVFIFMITFAGAVCLTSMPRVAMGVVIVALTPMLTIMVQSPDIGVQAMGVCFVIVSALTLMLIVNSFNEIVSGLVLRHELKMLSETDPLTGLANRRAFRAQFASAPAALDGARRVTLVMIDLDGFKQANDAFGHAAGDAILVQAGERLRNLCQDASCVARLGGDEFALLIETASDSDALKRAVQTVLSLPYQYRNQQIVITASVGTAHGPKDSEGLEALMRDADSELYRAKQWASIRRQVGAGTGASASASANAGAKSGGGSARAIRSAPAARRGI</sequence>
<evidence type="ECO:0000256" key="1">
    <source>
        <dbReference type="ARBA" id="ARBA00012528"/>
    </source>
</evidence>
<evidence type="ECO:0000259" key="5">
    <source>
        <dbReference type="PROSITE" id="PS50887"/>
    </source>
</evidence>
<keyword evidence="7" id="KW-1185">Reference proteome</keyword>
<comment type="catalytic activity">
    <reaction evidence="2">
        <text>2 GTP = 3',3'-c-di-GMP + 2 diphosphate</text>
        <dbReference type="Rhea" id="RHEA:24898"/>
        <dbReference type="ChEBI" id="CHEBI:33019"/>
        <dbReference type="ChEBI" id="CHEBI:37565"/>
        <dbReference type="ChEBI" id="CHEBI:58805"/>
        <dbReference type="EC" id="2.7.7.65"/>
    </reaction>
</comment>
<dbReference type="InterPro" id="IPR043128">
    <property type="entry name" value="Rev_trsase/Diguanyl_cyclase"/>
</dbReference>